<dbReference type="InterPro" id="IPR007348">
    <property type="entry name" value="CopC_dom"/>
</dbReference>
<evidence type="ECO:0000313" key="13">
    <source>
        <dbReference type="Proteomes" id="UP000608420"/>
    </source>
</evidence>
<feature type="transmembrane region" description="Helical" evidence="9">
    <location>
        <begin position="191"/>
        <end position="211"/>
    </location>
</feature>
<evidence type="ECO:0000313" key="12">
    <source>
        <dbReference type="EMBL" id="GGG04534.1"/>
    </source>
</evidence>
<dbReference type="InterPro" id="IPR014756">
    <property type="entry name" value="Ig_E-set"/>
</dbReference>
<protein>
    <submittedName>
        <fullName evidence="12">Copper transport protein YcnJ</fullName>
    </submittedName>
</protein>
<feature type="transmembrane region" description="Helical" evidence="9">
    <location>
        <begin position="328"/>
        <end position="351"/>
    </location>
</feature>
<dbReference type="PANTHER" id="PTHR34820:SF4">
    <property type="entry name" value="INNER MEMBRANE PROTEIN YEBZ"/>
    <property type="match status" value="1"/>
</dbReference>
<keyword evidence="8 9" id="KW-0472">Membrane</keyword>
<dbReference type="SUPFAM" id="SSF81296">
    <property type="entry name" value="E set domains"/>
    <property type="match status" value="1"/>
</dbReference>
<dbReference type="PANTHER" id="PTHR34820">
    <property type="entry name" value="INNER MEMBRANE PROTEIN YEBZ"/>
    <property type="match status" value="1"/>
</dbReference>
<proteinExistence type="predicted"/>
<keyword evidence="7" id="KW-0186">Copper</keyword>
<dbReference type="EMBL" id="BMIW01000020">
    <property type="protein sequence ID" value="GGG04534.1"/>
    <property type="molecule type" value="Genomic_DNA"/>
</dbReference>
<feature type="domain" description="CopC" evidence="10">
    <location>
        <begin position="32"/>
        <end position="127"/>
    </location>
</feature>
<feature type="transmembrane region" description="Helical" evidence="9">
    <location>
        <begin position="372"/>
        <end position="393"/>
    </location>
</feature>
<organism evidence="12 13">
    <name type="scientific">Paenibacillus aceti</name>
    <dbReference type="NCBI Taxonomy" id="1820010"/>
    <lineage>
        <taxon>Bacteria</taxon>
        <taxon>Bacillati</taxon>
        <taxon>Bacillota</taxon>
        <taxon>Bacilli</taxon>
        <taxon>Bacillales</taxon>
        <taxon>Paenibacillaceae</taxon>
        <taxon>Paenibacillus</taxon>
    </lineage>
</organism>
<dbReference type="Pfam" id="PF04234">
    <property type="entry name" value="CopC"/>
    <property type="match status" value="1"/>
</dbReference>
<reference evidence="13" key="1">
    <citation type="journal article" date="2019" name="Int. J. Syst. Evol. Microbiol.">
        <title>The Global Catalogue of Microorganisms (GCM) 10K type strain sequencing project: providing services to taxonomists for standard genome sequencing and annotation.</title>
        <authorList>
            <consortium name="The Broad Institute Genomics Platform"/>
            <consortium name="The Broad Institute Genome Sequencing Center for Infectious Disease"/>
            <person name="Wu L."/>
            <person name="Ma J."/>
        </authorList>
    </citation>
    <scope>NUCLEOTIDE SEQUENCE [LARGE SCALE GENOMIC DNA]</scope>
    <source>
        <strain evidence="13">CGMCC 1.15420</strain>
    </source>
</reference>
<evidence type="ECO:0000259" key="10">
    <source>
        <dbReference type="Pfam" id="PF04234"/>
    </source>
</evidence>
<feature type="domain" description="Copper resistance protein D" evidence="11">
    <location>
        <begin position="367"/>
        <end position="459"/>
    </location>
</feature>
<feature type="transmembrane region" description="Helical" evidence="9">
    <location>
        <begin position="441"/>
        <end position="462"/>
    </location>
</feature>
<evidence type="ECO:0000256" key="8">
    <source>
        <dbReference type="ARBA" id="ARBA00023136"/>
    </source>
</evidence>
<dbReference type="InterPro" id="IPR032694">
    <property type="entry name" value="CopC/D"/>
</dbReference>
<evidence type="ECO:0000256" key="3">
    <source>
        <dbReference type="ARBA" id="ARBA00022692"/>
    </source>
</evidence>
<keyword evidence="5" id="KW-0732">Signal</keyword>
<feature type="transmembrane region" description="Helical" evidence="9">
    <location>
        <begin position="293"/>
        <end position="316"/>
    </location>
</feature>
<keyword evidence="4" id="KW-0479">Metal-binding</keyword>
<comment type="subcellular location">
    <subcellularLocation>
        <location evidence="1">Cell membrane</location>
        <topology evidence="1">Multi-pass membrane protein</topology>
    </subcellularLocation>
</comment>
<evidence type="ECO:0000259" key="11">
    <source>
        <dbReference type="Pfam" id="PF05425"/>
    </source>
</evidence>
<evidence type="ECO:0000256" key="4">
    <source>
        <dbReference type="ARBA" id="ARBA00022723"/>
    </source>
</evidence>
<feature type="transmembrane region" description="Helical" evidence="9">
    <location>
        <begin position="244"/>
        <end position="266"/>
    </location>
</feature>
<gene>
    <name evidence="12" type="primary">ycnJ</name>
    <name evidence="12" type="ORF">GCM10010913_27930</name>
</gene>
<comment type="caution">
    <text evidence="12">The sequence shown here is derived from an EMBL/GenBank/DDBJ whole genome shotgun (WGS) entry which is preliminary data.</text>
</comment>
<feature type="transmembrane region" description="Helical" evidence="9">
    <location>
        <begin position="405"/>
        <end position="429"/>
    </location>
</feature>
<evidence type="ECO:0000256" key="5">
    <source>
        <dbReference type="ARBA" id="ARBA00022729"/>
    </source>
</evidence>
<keyword evidence="2" id="KW-1003">Cell membrane</keyword>
<keyword evidence="13" id="KW-1185">Reference proteome</keyword>
<name>A0ABQ1VYX9_9BACL</name>
<evidence type="ECO:0000256" key="6">
    <source>
        <dbReference type="ARBA" id="ARBA00022989"/>
    </source>
</evidence>
<accession>A0ABQ1VYX9</accession>
<dbReference type="Pfam" id="PF05425">
    <property type="entry name" value="CopD"/>
    <property type="match status" value="1"/>
</dbReference>
<dbReference type="Proteomes" id="UP000608420">
    <property type="component" value="Unassembled WGS sequence"/>
</dbReference>
<dbReference type="InterPro" id="IPR008457">
    <property type="entry name" value="Cu-R_CopD_dom"/>
</dbReference>
<sequence length="576" mass="62188">MRTYRNLQFRLLPLFILTGILWGIPSGQVAAHATVISSSPAANGILELPPEEVIITFNEPIEQAFYSITVTGPDGRPADQDDATVHPDQPEQLVASLKSDLASGIYTIKWRAVSSDGHAISGTIPFGIGAEGSSFNMHSPAAKDISLPPGSLILIRWLFYIGISLCIGTVLFRLLLFPAKQLRMSETLQQRSLLLLYIGLAATVIGVLLSLPQQTANDAGVSWINAWDIDLLQETLRYTSFGQIWTWQAIQVLLLAIFIMGLSYTISEQRDSPAQPGGADKSTARLTGWEQMWGWLVLIACAGLMLAKAFIGHAAAADNKLLAGGADFIHLLASAVWLGGVLTMALLLPTVRKQTERLESYKPLYWQMIRRFSLMASICVIMLLLTGIYGGALHIPTMHALLYTGYGLVLLAKLSLMLIMLALALPAFMRGRKGNKPLGRGVWYEFGLGAIVLVLAAVLGNLPTAASAPGPANLQAITDGGYRISMSISPNSVGQNLFSLSVQDPSGASLDNIEQVTLSLTSREMDMGVIQIEMPGSAPLEAEEIITMGGKWNVHVHILLSTLDSIDHDLILQVGN</sequence>
<keyword evidence="6 9" id="KW-1133">Transmembrane helix</keyword>
<dbReference type="InterPro" id="IPR014755">
    <property type="entry name" value="Cu-Rt/internalin_Ig-like"/>
</dbReference>
<evidence type="ECO:0000256" key="2">
    <source>
        <dbReference type="ARBA" id="ARBA00022475"/>
    </source>
</evidence>
<dbReference type="Gene3D" id="2.60.40.1220">
    <property type="match status" value="1"/>
</dbReference>
<keyword evidence="3 9" id="KW-0812">Transmembrane</keyword>
<evidence type="ECO:0000256" key="1">
    <source>
        <dbReference type="ARBA" id="ARBA00004651"/>
    </source>
</evidence>
<feature type="transmembrane region" description="Helical" evidence="9">
    <location>
        <begin position="157"/>
        <end position="179"/>
    </location>
</feature>
<evidence type="ECO:0000256" key="7">
    <source>
        <dbReference type="ARBA" id="ARBA00023008"/>
    </source>
</evidence>
<evidence type="ECO:0000256" key="9">
    <source>
        <dbReference type="SAM" id="Phobius"/>
    </source>
</evidence>
<dbReference type="RefSeq" id="WP_120464555.1">
    <property type="nucleotide sequence ID" value="NZ_BMIW01000020.1"/>
</dbReference>